<dbReference type="GO" id="GO:0016740">
    <property type="term" value="F:transferase activity"/>
    <property type="evidence" value="ECO:0007669"/>
    <property type="project" value="UniProtKB-KW"/>
</dbReference>
<protein>
    <submittedName>
        <fullName evidence="2">Hydroquinone glucosyltransferase-like</fullName>
    </submittedName>
</protein>
<evidence type="ECO:0000313" key="2">
    <source>
        <dbReference type="EMBL" id="KAF7835665.1"/>
    </source>
</evidence>
<dbReference type="SUPFAM" id="SSF53756">
    <property type="entry name" value="UDP-Glycosyltransferase/glycogen phosphorylase"/>
    <property type="match status" value="1"/>
</dbReference>
<name>A0A835CBQ4_9FABA</name>
<feature type="region of interest" description="Disordered" evidence="1">
    <location>
        <begin position="1"/>
        <end position="34"/>
    </location>
</feature>
<evidence type="ECO:0000313" key="3">
    <source>
        <dbReference type="Proteomes" id="UP000634136"/>
    </source>
</evidence>
<keyword evidence="2" id="KW-0808">Transferase</keyword>
<sequence length="58" mass="6544">MHGTTLGRRLRSKQKVVKDLMEGEEGKKVRNRMKDLKEAAEKTLSDDGSSTKQIAELD</sequence>
<proteinExistence type="predicted"/>
<keyword evidence="3" id="KW-1185">Reference proteome</keyword>
<dbReference type="EMBL" id="JAAIUW010000004">
    <property type="protein sequence ID" value="KAF7835665.1"/>
    <property type="molecule type" value="Genomic_DNA"/>
</dbReference>
<gene>
    <name evidence="2" type="ORF">G2W53_010524</name>
</gene>
<comment type="caution">
    <text evidence="2">The sequence shown here is derived from an EMBL/GenBank/DDBJ whole genome shotgun (WGS) entry which is preliminary data.</text>
</comment>
<accession>A0A835CBQ4</accession>
<reference evidence="2" key="1">
    <citation type="submission" date="2020-09" db="EMBL/GenBank/DDBJ databases">
        <title>Genome-Enabled Discovery of Anthraquinone Biosynthesis in Senna tora.</title>
        <authorList>
            <person name="Kang S.-H."/>
            <person name="Pandey R.P."/>
            <person name="Lee C.-M."/>
            <person name="Sim J.-S."/>
            <person name="Jeong J.-T."/>
            <person name="Choi B.-S."/>
            <person name="Jung M."/>
            <person name="Ginzburg D."/>
            <person name="Zhao K."/>
            <person name="Won S.Y."/>
            <person name="Oh T.-J."/>
            <person name="Yu Y."/>
            <person name="Kim N.-H."/>
            <person name="Lee O.R."/>
            <person name="Lee T.-H."/>
            <person name="Bashyal P."/>
            <person name="Kim T.-S."/>
            <person name="Lee W.-H."/>
            <person name="Kawkins C."/>
            <person name="Kim C.-K."/>
            <person name="Kim J.S."/>
            <person name="Ahn B.O."/>
            <person name="Rhee S.Y."/>
            <person name="Sohng J.K."/>
        </authorList>
    </citation>
    <scope>NUCLEOTIDE SEQUENCE</scope>
    <source>
        <tissue evidence="2">Leaf</tissue>
    </source>
</reference>
<dbReference type="Proteomes" id="UP000634136">
    <property type="component" value="Unassembled WGS sequence"/>
</dbReference>
<dbReference type="Gene3D" id="3.40.50.2000">
    <property type="entry name" value="Glycogen Phosphorylase B"/>
    <property type="match status" value="2"/>
</dbReference>
<organism evidence="2 3">
    <name type="scientific">Senna tora</name>
    <dbReference type="NCBI Taxonomy" id="362788"/>
    <lineage>
        <taxon>Eukaryota</taxon>
        <taxon>Viridiplantae</taxon>
        <taxon>Streptophyta</taxon>
        <taxon>Embryophyta</taxon>
        <taxon>Tracheophyta</taxon>
        <taxon>Spermatophyta</taxon>
        <taxon>Magnoliopsida</taxon>
        <taxon>eudicotyledons</taxon>
        <taxon>Gunneridae</taxon>
        <taxon>Pentapetalae</taxon>
        <taxon>rosids</taxon>
        <taxon>fabids</taxon>
        <taxon>Fabales</taxon>
        <taxon>Fabaceae</taxon>
        <taxon>Caesalpinioideae</taxon>
        <taxon>Cassia clade</taxon>
        <taxon>Senna</taxon>
    </lineage>
</organism>
<dbReference type="AlphaFoldDB" id="A0A835CBQ4"/>
<feature type="compositionally biased region" description="Basic and acidic residues" evidence="1">
    <location>
        <begin position="16"/>
        <end position="34"/>
    </location>
</feature>
<evidence type="ECO:0000256" key="1">
    <source>
        <dbReference type="SAM" id="MobiDB-lite"/>
    </source>
</evidence>
<dbReference type="OrthoDB" id="5835829at2759"/>